<keyword evidence="1" id="KW-0472">Membrane</keyword>
<dbReference type="EMBL" id="JBHSGI010000004">
    <property type="protein sequence ID" value="MFC4668170.1"/>
    <property type="molecule type" value="Genomic_DNA"/>
</dbReference>
<evidence type="ECO:0000256" key="1">
    <source>
        <dbReference type="SAM" id="Phobius"/>
    </source>
</evidence>
<accession>A0ABV9KD82</accession>
<sequence length="87" mass="9784">MSVQEERIRASERFAELDAVRARAQYSFRVSALLVFLVFAFMCFIYGSMKWRWHYEAMTACVQAGGSWVPGYAMDAGCSLGGKAVDQ</sequence>
<reference evidence="3" key="1">
    <citation type="journal article" date="2019" name="Int. J. Syst. Evol. Microbiol.">
        <title>The Global Catalogue of Microorganisms (GCM) 10K type strain sequencing project: providing services to taxonomists for standard genome sequencing and annotation.</title>
        <authorList>
            <consortium name="The Broad Institute Genomics Platform"/>
            <consortium name="The Broad Institute Genome Sequencing Center for Infectious Disease"/>
            <person name="Wu L."/>
            <person name="Ma J."/>
        </authorList>
    </citation>
    <scope>NUCLEOTIDE SEQUENCE [LARGE SCALE GENOMIC DNA]</scope>
    <source>
        <strain evidence="3">CGMCC 4.7283</strain>
    </source>
</reference>
<evidence type="ECO:0000313" key="3">
    <source>
        <dbReference type="Proteomes" id="UP001595973"/>
    </source>
</evidence>
<keyword evidence="1" id="KW-1133">Transmembrane helix</keyword>
<comment type="caution">
    <text evidence="2">The sequence shown here is derived from an EMBL/GenBank/DDBJ whole genome shotgun (WGS) entry which is preliminary data.</text>
</comment>
<dbReference type="Proteomes" id="UP001595973">
    <property type="component" value="Unassembled WGS sequence"/>
</dbReference>
<name>A0ABV9KD82_9RHOB</name>
<keyword evidence="1" id="KW-0812">Transmembrane</keyword>
<organism evidence="2 3">
    <name type="scientific">Seohaeicola nanhaiensis</name>
    <dbReference type="NCBI Taxonomy" id="1387282"/>
    <lineage>
        <taxon>Bacteria</taxon>
        <taxon>Pseudomonadati</taxon>
        <taxon>Pseudomonadota</taxon>
        <taxon>Alphaproteobacteria</taxon>
        <taxon>Rhodobacterales</taxon>
        <taxon>Roseobacteraceae</taxon>
        <taxon>Seohaeicola</taxon>
    </lineage>
</organism>
<protein>
    <submittedName>
        <fullName evidence="2">Uncharacterized protein</fullName>
    </submittedName>
</protein>
<keyword evidence="3" id="KW-1185">Reference proteome</keyword>
<feature type="transmembrane region" description="Helical" evidence="1">
    <location>
        <begin position="26"/>
        <end position="46"/>
    </location>
</feature>
<gene>
    <name evidence="2" type="ORF">ACFO5X_06355</name>
</gene>
<proteinExistence type="predicted"/>
<evidence type="ECO:0000313" key="2">
    <source>
        <dbReference type="EMBL" id="MFC4668170.1"/>
    </source>
</evidence>
<dbReference type="RefSeq" id="WP_380716438.1">
    <property type="nucleotide sequence ID" value="NZ_JBHSGI010000004.1"/>
</dbReference>